<comment type="caution">
    <text evidence="1">The sequence shown here is derived from an EMBL/GenBank/DDBJ whole genome shotgun (WGS) entry which is preliminary data.</text>
</comment>
<evidence type="ECO:0000313" key="1">
    <source>
        <dbReference type="EMBL" id="KAH6933645.1"/>
    </source>
</evidence>
<proteinExistence type="predicted"/>
<name>A0ACB7SGA9_HYAAI</name>
<organism evidence="1 2">
    <name type="scientific">Hyalomma asiaticum</name>
    <name type="common">Tick</name>
    <dbReference type="NCBI Taxonomy" id="266040"/>
    <lineage>
        <taxon>Eukaryota</taxon>
        <taxon>Metazoa</taxon>
        <taxon>Ecdysozoa</taxon>
        <taxon>Arthropoda</taxon>
        <taxon>Chelicerata</taxon>
        <taxon>Arachnida</taxon>
        <taxon>Acari</taxon>
        <taxon>Parasitiformes</taxon>
        <taxon>Ixodida</taxon>
        <taxon>Ixodoidea</taxon>
        <taxon>Ixodidae</taxon>
        <taxon>Hyalomminae</taxon>
        <taxon>Hyalomma</taxon>
    </lineage>
</organism>
<sequence length="114" mass="12565">MRRPAHQDAGTQENRPAVLFNAGCRCLQIYSHQISSGLRNRTNPYNDATATTLRGRVARGKKRSCVSSHRRPHLKPQEAAVIVIGANAPIVATIRALVADDFVRWGKGTRFTTS</sequence>
<keyword evidence="2" id="KW-1185">Reference proteome</keyword>
<dbReference type="EMBL" id="CM023484">
    <property type="protein sequence ID" value="KAH6933645.1"/>
    <property type="molecule type" value="Genomic_DNA"/>
</dbReference>
<accession>A0ACB7SGA9</accession>
<protein>
    <submittedName>
        <fullName evidence="1">Uncharacterized protein</fullName>
    </submittedName>
</protein>
<dbReference type="Proteomes" id="UP000821845">
    <property type="component" value="Chromosome 4"/>
</dbReference>
<evidence type="ECO:0000313" key="2">
    <source>
        <dbReference type="Proteomes" id="UP000821845"/>
    </source>
</evidence>
<gene>
    <name evidence="1" type="ORF">HPB50_017258</name>
</gene>
<reference evidence="1" key="1">
    <citation type="submission" date="2020-05" db="EMBL/GenBank/DDBJ databases">
        <title>Large-scale comparative analyses of tick genomes elucidate their genetic diversity and vector capacities.</title>
        <authorList>
            <person name="Jia N."/>
            <person name="Wang J."/>
            <person name="Shi W."/>
            <person name="Du L."/>
            <person name="Sun Y."/>
            <person name="Zhan W."/>
            <person name="Jiang J."/>
            <person name="Wang Q."/>
            <person name="Zhang B."/>
            <person name="Ji P."/>
            <person name="Sakyi L.B."/>
            <person name="Cui X."/>
            <person name="Yuan T."/>
            <person name="Jiang B."/>
            <person name="Yang W."/>
            <person name="Lam T.T.-Y."/>
            <person name="Chang Q."/>
            <person name="Ding S."/>
            <person name="Wang X."/>
            <person name="Zhu J."/>
            <person name="Ruan X."/>
            <person name="Zhao L."/>
            <person name="Wei J."/>
            <person name="Que T."/>
            <person name="Du C."/>
            <person name="Cheng J."/>
            <person name="Dai P."/>
            <person name="Han X."/>
            <person name="Huang E."/>
            <person name="Gao Y."/>
            <person name="Liu J."/>
            <person name="Shao H."/>
            <person name="Ye R."/>
            <person name="Li L."/>
            <person name="Wei W."/>
            <person name="Wang X."/>
            <person name="Wang C."/>
            <person name="Yang T."/>
            <person name="Huo Q."/>
            <person name="Li W."/>
            <person name="Guo W."/>
            <person name="Chen H."/>
            <person name="Zhou L."/>
            <person name="Ni X."/>
            <person name="Tian J."/>
            <person name="Zhou Y."/>
            <person name="Sheng Y."/>
            <person name="Liu T."/>
            <person name="Pan Y."/>
            <person name="Xia L."/>
            <person name="Li J."/>
            <person name="Zhao F."/>
            <person name="Cao W."/>
        </authorList>
    </citation>
    <scope>NUCLEOTIDE SEQUENCE</scope>
    <source>
        <strain evidence="1">Hyas-2018</strain>
    </source>
</reference>